<dbReference type="SMART" id="SM00174">
    <property type="entry name" value="RHO"/>
    <property type="match status" value="1"/>
</dbReference>
<dbReference type="SMART" id="SM00175">
    <property type="entry name" value="RAB"/>
    <property type="match status" value="1"/>
</dbReference>
<reference evidence="6" key="1">
    <citation type="submission" date="2022-12" db="EMBL/GenBank/DDBJ databases">
        <title>Genome assemblies of Blomia tropicalis.</title>
        <authorList>
            <person name="Cui Y."/>
        </authorList>
    </citation>
    <scope>NUCLEOTIDE SEQUENCE</scope>
    <source>
        <tissue evidence="6">Adult mites</tissue>
    </source>
</reference>
<dbReference type="Pfam" id="PF00071">
    <property type="entry name" value="Ras"/>
    <property type="match status" value="1"/>
</dbReference>
<accession>A0A9Q0RRC0</accession>
<dbReference type="GO" id="GO:0005525">
    <property type="term" value="F:GTP binding"/>
    <property type="evidence" value="ECO:0007669"/>
    <property type="project" value="UniProtKB-KW"/>
</dbReference>
<dbReference type="PRINTS" id="PR00449">
    <property type="entry name" value="RASTRNSFRMNG"/>
</dbReference>
<evidence type="ECO:0000256" key="2">
    <source>
        <dbReference type="ARBA" id="ARBA00022741"/>
    </source>
</evidence>
<dbReference type="NCBIfam" id="TIGR00231">
    <property type="entry name" value="small_GTP"/>
    <property type="match status" value="1"/>
</dbReference>
<gene>
    <name evidence="6" type="ORF">RDWZM_002055</name>
</gene>
<keyword evidence="2" id="KW-0547">Nucleotide-binding</keyword>
<evidence type="ECO:0000256" key="5">
    <source>
        <dbReference type="ARBA" id="ARBA00046278"/>
    </source>
</evidence>
<dbReference type="EMBL" id="JAPWDV010000001">
    <property type="protein sequence ID" value="KAJ6223510.1"/>
    <property type="molecule type" value="Genomic_DNA"/>
</dbReference>
<protein>
    <submittedName>
        <fullName evidence="6">Uncharacterized protein</fullName>
    </submittedName>
</protein>
<keyword evidence="7" id="KW-1185">Reference proteome</keyword>
<dbReference type="PROSITE" id="PS51419">
    <property type="entry name" value="RAB"/>
    <property type="match status" value="1"/>
</dbReference>
<comment type="caution">
    <text evidence="6">The sequence shown here is derived from an EMBL/GenBank/DDBJ whole genome shotgun (WGS) entry which is preliminary data.</text>
</comment>
<dbReference type="GO" id="GO:0016020">
    <property type="term" value="C:membrane"/>
    <property type="evidence" value="ECO:0007669"/>
    <property type="project" value="InterPro"/>
</dbReference>
<dbReference type="SUPFAM" id="SSF52540">
    <property type="entry name" value="P-loop containing nucleoside triphosphate hydrolases"/>
    <property type="match status" value="1"/>
</dbReference>
<evidence type="ECO:0000313" key="6">
    <source>
        <dbReference type="EMBL" id="KAJ6223510.1"/>
    </source>
</evidence>
<dbReference type="Proteomes" id="UP001142055">
    <property type="component" value="Chromosome 1"/>
</dbReference>
<dbReference type="InterPro" id="IPR001806">
    <property type="entry name" value="Small_GTPase"/>
</dbReference>
<name>A0A9Q0RRC0_BLOTA</name>
<organism evidence="6 7">
    <name type="scientific">Blomia tropicalis</name>
    <name type="common">Mite</name>
    <dbReference type="NCBI Taxonomy" id="40697"/>
    <lineage>
        <taxon>Eukaryota</taxon>
        <taxon>Metazoa</taxon>
        <taxon>Ecdysozoa</taxon>
        <taxon>Arthropoda</taxon>
        <taxon>Chelicerata</taxon>
        <taxon>Arachnida</taxon>
        <taxon>Acari</taxon>
        <taxon>Acariformes</taxon>
        <taxon>Sarcoptiformes</taxon>
        <taxon>Astigmata</taxon>
        <taxon>Glycyphagoidea</taxon>
        <taxon>Echimyopodidae</taxon>
        <taxon>Blomia</taxon>
    </lineage>
</organism>
<dbReference type="Gene3D" id="3.40.50.300">
    <property type="entry name" value="P-loop containing nucleotide triphosphate hydrolases"/>
    <property type="match status" value="1"/>
</dbReference>
<evidence type="ECO:0000256" key="3">
    <source>
        <dbReference type="ARBA" id="ARBA00023134"/>
    </source>
</evidence>
<evidence type="ECO:0000256" key="1">
    <source>
        <dbReference type="ARBA" id="ARBA00022481"/>
    </source>
</evidence>
<dbReference type="GO" id="GO:0007165">
    <property type="term" value="P:signal transduction"/>
    <property type="evidence" value="ECO:0007669"/>
    <property type="project" value="InterPro"/>
</dbReference>
<dbReference type="SMART" id="SM00173">
    <property type="entry name" value="RAS"/>
    <property type="match status" value="1"/>
</dbReference>
<keyword evidence="1" id="KW-0488">Methylation</keyword>
<sequence length="222" mass="25770">MIKNQTKNIYSNKHRLASFCKQQRIVLLGSTGVGKTSLTTRWCYDEMSDQTVSTIFADEHGKDVRLKRSNVSVSILDVSAIRHDDDDDLAMMTEHYSYIRKGEAFMCVFSIVDSNSFQIMDKLRTEIIRIRHEFDYETRPPPMILVGNKSDLSSQRTISKEMANKLADQWNCIYVETSAKDDHNVSAAFKTIGTLLYKWKKKMLKRQCVNWKHIRRNDCTVV</sequence>
<keyword evidence="4" id="KW-0449">Lipoprotein</keyword>
<dbReference type="GO" id="GO:0003924">
    <property type="term" value="F:GTPase activity"/>
    <property type="evidence" value="ECO:0007669"/>
    <property type="project" value="InterPro"/>
</dbReference>
<dbReference type="InterPro" id="IPR020849">
    <property type="entry name" value="Small_GTPase_Ras-type"/>
</dbReference>
<keyword evidence="3" id="KW-0342">GTP-binding</keyword>
<dbReference type="PROSITE" id="PS51421">
    <property type="entry name" value="RAS"/>
    <property type="match status" value="1"/>
</dbReference>
<comment type="subcellular location">
    <subcellularLocation>
        <location evidence="5">Endomembrane system</location>
        <topology evidence="5">Lipid-anchor</topology>
        <orientation evidence="5">Cytoplasmic side</orientation>
    </subcellularLocation>
</comment>
<evidence type="ECO:0000313" key="7">
    <source>
        <dbReference type="Proteomes" id="UP001142055"/>
    </source>
</evidence>
<evidence type="ECO:0000256" key="4">
    <source>
        <dbReference type="ARBA" id="ARBA00023288"/>
    </source>
</evidence>
<dbReference type="GO" id="GO:0012505">
    <property type="term" value="C:endomembrane system"/>
    <property type="evidence" value="ECO:0007669"/>
    <property type="project" value="UniProtKB-SubCell"/>
</dbReference>
<dbReference type="AlphaFoldDB" id="A0A9Q0RRC0"/>
<proteinExistence type="predicted"/>
<dbReference type="PANTHER" id="PTHR24070">
    <property type="entry name" value="RAS, DI-RAS, AND RHEB FAMILY MEMBERS OF SMALL GTPASE SUPERFAMILY"/>
    <property type="match status" value="1"/>
</dbReference>
<dbReference type="OMA" id="MACPANI"/>
<dbReference type="InterPro" id="IPR005225">
    <property type="entry name" value="Small_GTP-bd"/>
</dbReference>
<dbReference type="InterPro" id="IPR027417">
    <property type="entry name" value="P-loop_NTPase"/>
</dbReference>